<dbReference type="EMBL" id="KE524854">
    <property type="protein sequence ID" value="KFB37693.1"/>
    <property type="molecule type" value="Genomic_DNA"/>
</dbReference>
<dbReference type="Proteomes" id="UP000030765">
    <property type="component" value="Unassembled WGS sequence"/>
</dbReference>
<reference evidence="3" key="2">
    <citation type="submission" date="2020-05" db="UniProtKB">
        <authorList>
            <consortium name="EnsemblMetazoa"/>
        </authorList>
    </citation>
    <scope>IDENTIFICATION</scope>
</reference>
<dbReference type="OrthoDB" id="432970at2759"/>
<dbReference type="STRING" id="74873.A0A084VI99"/>
<accession>A0A084VI99</accession>
<dbReference type="AlphaFoldDB" id="A0A084VI99"/>
<dbReference type="EnsemblMetazoa" id="ASIC005038-RA">
    <property type="protein sequence ID" value="ASIC005038-PA"/>
    <property type="gene ID" value="ASIC005038"/>
</dbReference>
<evidence type="ECO:0000313" key="2">
    <source>
        <dbReference type="EMBL" id="KFB37693.1"/>
    </source>
</evidence>
<dbReference type="VEuPathDB" id="VectorBase:ASIS002902"/>
<feature type="compositionally biased region" description="Polar residues" evidence="1">
    <location>
        <begin position="15"/>
        <end position="42"/>
    </location>
</feature>
<sequence>MKKLKKENLLRHLDSSNLSSHHQLNQHRSSSVGPRPPTSSSAVEIRPASMSTTMNYSNNAVPSPNTTSMILQARASMNSAEIAKEKAVAMQVQRQLFPKPVLSNQQQILNNLAMSAGLTSLTSGAGNTKILETSEAGNTGNF</sequence>
<dbReference type="VEuPathDB" id="VectorBase:ASIC005038"/>
<feature type="region of interest" description="Disordered" evidence="1">
    <location>
        <begin position="1"/>
        <end position="61"/>
    </location>
</feature>
<dbReference type="EMBL" id="ATLV01013341">
    <property type="status" value="NOT_ANNOTATED_CDS"/>
    <property type="molecule type" value="Genomic_DNA"/>
</dbReference>
<proteinExistence type="predicted"/>
<feature type="compositionally biased region" description="Basic and acidic residues" evidence="1">
    <location>
        <begin position="1"/>
        <end position="14"/>
    </location>
</feature>
<evidence type="ECO:0000313" key="3">
    <source>
        <dbReference type="EnsemblMetazoa" id="ASIC005038-PA"/>
    </source>
</evidence>
<gene>
    <name evidence="2" type="ORF">ZHAS_00005038</name>
</gene>
<feature type="compositionally biased region" description="Polar residues" evidence="1">
    <location>
        <begin position="49"/>
        <end position="61"/>
    </location>
</feature>
<protein>
    <submittedName>
        <fullName evidence="2">AGAP011638-PA-like protein</fullName>
    </submittedName>
</protein>
<keyword evidence="4" id="KW-1185">Reference proteome</keyword>
<name>A0A084VI99_ANOSI</name>
<reference evidence="2 4" key="1">
    <citation type="journal article" date="2014" name="BMC Genomics">
        <title>Genome sequence of Anopheles sinensis provides insight into genetics basis of mosquito competence for malaria parasites.</title>
        <authorList>
            <person name="Zhou D."/>
            <person name="Zhang D."/>
            <person name="Ding G."/>
            <person name="Shi L."/>
            <person name="Hou Q."/>
            <person name="Ye Y."/>
            <person name="Xu Y."/>
            <person name="Zhou H."/>
            <person name="Xiong C."/>
            <person name="Li S."/>
            <person name="Yu J."/>
            <person name="Hong S."/>
            <person name="Yu X."/>
            <person name="Zou P."/>
            <person name="Chen C."/>
            <person name="Chang X."/>
            <person name="Wang W."/>
            <person name="Lv Y."/>
            <person name="Sun Y."/>
            <person name="Ma L."/>
            <person name="Shen B."/>
            <person name="Zhu C."/>
        </authorList>
    </citation>
    <scope>NUCLEOTIDE SEQUENCE [LARGE SCALE GENOMIC DNA]</scope>
</reference>
<evidence type="ECO:0000256" key="1">
    <source>
        <dbReference type="SAM" id="MobiDB-lite"/>
    </source>
</evidence>
<evidence type="ECO:0000313" key="4">
    <source>
        <dbReference type="Proteomes" id="UP000030765"/>
    </source>
</evidence>
<organism evidence="2">
    <name type="scientific">Anopheles sinensis</name>
    <name type="common">Mosquito</name>
    <dbReference type="NCBI Taxonomy" id="74873"/>
    <lineage>
        <taxon>Eukaryota</taxon>
        <taxon>Metazoa</taxon>
        <taxon>Ecdysozoa</taxon>
        <taxon>Arthropoda</taxon>
        <taxon>Hexapoda</taxon>
        <taxon>Insecta</taxon>
        <taxon>Pterygota</taxon>
        <taxon>Neoptera</taxon>
        <taxon>Endopterygota</taxon>
        <taxon>Diptera</taxon>
        <taxon>Nematocera</taxon>
        <taxon>Culicoidea</taxon>
        <taxon>Culicidae</taxon>
        <taxon>Anophelinae</taxon>
        <taxon>Anopheles</taxon>
    </lineage>
</organism>